<evidence type="ECO:0000313" key="1">
    <source>
        <dbReference type="EMBL" id="KJE76014.1"/>
    </source>
</evidence>
<dbReference type="Proteomes" id="UP000032336">
    <property type="component" value="Unassembled WGS sequence"/>
</dbReference>
<accession>A0A0D8FST5</accession>
<name>A0A0D8FST5_9ACTN</name>
<reference evidence="1 2" key="1">
    <citation type="submission" date="2015-01" db="EMBL/GenBank/DDBJ databases">
        <title>Draft genome of the acidophilic iron oxidizer Ferrimicrobium acidiphilum strain T23.</title>
        <authorList>
            <person name="Poehlein A."/>
            <person name="Eisen S."/>
            <person name="Schloemann M."/>
            <person name="Johnson B.D."/>
            <person name="Daniel R."/>
            <person name="Muehling M."/>
        </authorList>
    </citation>
    <scope>NUCLEOTIDE SEQUENCE [LARGE SCALE GENOMIC DNA]</scope>
    <source>
        <strain evidence="1 2">T23</strain>
    </source>
</reference>
<gene>
    <name evidence="1" type="ORF">FEAC_22070</name>
</gene>
<protein>
    <submittedName>
        <fullName evidence="1">Uncharacterized protein</fullName>
    </submittedName>
</protein>
<evidence type="ECO:0000313" key="2">
    <source>
        <dbReference type="Proteomes" id="UP000032336"/>
    </source>
</evidence>
<keyword evidence="2" id="KW-1185">Reference proteome</keyword>
<sequence>MSDAVCPTEARPPGIHSYHWDSSLQLLIQVDVNITPFTRLATGHVSLSRLP</sequence>
<dbReference type="AlphaFoldDB" id="A0A0D8FST5"/>
<dbReference type="EMBL" id="JXUW01000023">
    <property type="protein sequence ID" value="KJE76014.1"/>
    <property type="molecule type" value="Genomic_DNA"/>
</dbReference>
<comment type="caution">
    <text evidence="1">The sequence shown here is derived from an EMBL/GenBank/DDBJ whole genome shotgun (WGS) entry which is preliminary data.</text>
</comment>
<proteinExistence type="predicted"/>
<organism evidence="1 2">
    <name type="scientific">Ferrimicrobium acidiphilum DSM 19497</name>
    <dbReference type="NCBI Taxonomy" id="1121877"/>
    <lineage>
        <taxon>Bacteria</taxon>
        <taxon>Bacillati</taxon>
        <taxon>Actinomycetota</taxon>
        <taxon>Acidimicrobiia</taxon>
        <taxon>Acidimicrobiales</taxon>
        <taxon>Acidimicrobiaceae</taxon>
        <taxon>Ferrimicrobium</taxon>
    </lineage>
</organism>